<protein>
    <submittedName>
        <fullName evidence="2">Uncharacterized protein</fullName>
    </submittedName>
</protein>
<dbReference type="Proteomes" id="UP001189429">
    <property type="component" value="Unassembled WGS sequence"/>
</dbReference>
<accession>A0ABN9PUX2</accession>
<feature type="region of interest" description="Disordered" evidence="1">
    <location>
        <begin position="1"/>
        <end position="108"/>
    </location>
</feature>
<organism evidence="2 3">
    <name type="scientific">Prorocentrum cordatum</name>
    <dbReference type="NCBI Taxonomy" id="2364126"/>
    <lineage>
        <taxon>Eukaryota</taxon>
        <taxon>Sar</taxon>
        <taxon>Alveolata</taxon>
        <taxon>Dinophyceae</taxon>
        <taxon>Prorocentrales</taxon>
        <taxon>Prorocentraceae</taxon>
        <taxon>Prorocentrum</taxon>
    </lineage>
</organism>
<feature type="non-terminal residue" evidence="2">
    <location>
        <position position="108"/>
    </location>
</feature>
<keyword evidence="3" id="KW-1185">Reference proteome</keyword>
<comment type="caution">
    <text evidence="2">The sequence shown here is derived from an EMBL/GenBank/DDBJ whole genome shotgun (WGS) entry which is preliminary data.</text>
</comment>
<proteinExistence type="predicted"/>
<evidence type="ECO:0000313" key="2">
    <source>
        <dbReference type="EMBL" id="CAK0797034.1"/>
    </source>
</evidence>
<feature type="non-terminal residue" evidence="2">
    <location>
        <position position="1"/>
    </location>
</feature>
<evidence type="ECO:0000313" key="3">
    <source>
        <dbReference type="Proteomes" id="UP001189429"/>
    </source>
</evidence>
<gene>
    <name evidence="2" type="ORF">PCOR1329_LOCUS6231</name>
</gene>
<name>A0ABN9PUX2_9DINO</name>
<feature type="compositionally biased region" description="Low complexity" evidence="1">
    <location>
        <begin position="30"/>
        <end position="41"/>
    </location>
</feature>
<evidence type="ECO:0000256" key="1">
    <source>
        <dbReference type="SAM" id="MobiDB-lite"/>
    </source>
</evidence>
<dbReference type="EMBL" id="CAUYUJ010001669">
    <property type="protein sequence ID" value="CAK0797034.1"/>
    <property type="molecule type" value="Genomic_DNA"/>
</dbReference>
<reference evidence="2" key="1">
    <citation type="submission" date="2023-10" db="EMBL/GenBank/DDBJ databases">
        <authorList>
            <person name="Chen Y."/>
            <person name="Shah S."/>
            <person name="Dougan E. K."/>
            <person name="Thang M."/>
            <person name="Chan C."/>
        </authorList>
    </citation>
    <scope>NUCLEOTIDE SEQUENCE [LARGE SCALE GENOMIC DNA]</scope>
</reference>
<sequence>GKVLLGGADPSPRARQARQEWRLRRRRQPRPAQAPAVGPRAGGDRQAARGAGPRVPFRPRDVAQTLAGHLQEARPRPPPGGALLLEARGRVGGSGKQFSPSAGGDERA</sequence>